<organism evidence="2 3">
    <name type="scientific">Streptomyces qinglanensis</name>
    <dbReference type="NCBI Taxonomy" id="943816"/>
    <lineage>
        <taxon>Bacteria</taxon>
        <taxon>Bacillati</taxon>
        <taxon>Actinomycetota</taxon>
        <taxon>Actinomycetes</taxon>
        <taxon>Kitasatosporales</taxon>
        <taxon>Streptomycetaceae</taxon>
        <taxon>Streptomyces</taxon>
    </lineage>
</organism>
<evidence type="ECO:0000313" key="2">
    <source>
        <dbReference type="EMBL" id="OEU97438.1"/>
    </source>
</evidence>
<dbReference type="EMBL" id="LJGV01000022">
    <property type="protein sequence ID" value="OEU97438.1"/>
    <property type="molecule type" value="Genomic_DNA"/>
</dbReference>
<evidence type="ECO:0000313" key="3">
    <source>
        <dbReference type="Proteomes" id="UP000175829"/>
    </source>
</evidence>
<protein>
    <submittedName>
        <fullName evidence="2">Uncharacterized protein</fullName>
    </submittedName>
</protein>
<reference evidence="2 3" key="1">
    <citation type="journal article" date="2016" name="Front. Microbiol.">
        <title>Comparative Genomics Analysis of Streptomyces Species Reveals Their Adaptation to the Marine Environment and Their Diversity at the Genomic Level.</title>
        <authorList>
            <person name="Tian X."/>
            <person name="Zhang Z."/>
            <person name="Yang T."/>
            <person name="Chen M."/>
            <person name="Li J."/>
            <person name="Chen F."/>
            <person name="Yang J."/>
            <person name="Li W."/>
            <person name="Zhang B."/>
            <person name="Zhang Z."/>
            <person name="Wu J."/>
            <person name="Zhang C."/>
            <person name="Long L."/>
            <person name="Xiao J."/>
        </authorList>
    </citation>
    <scope>NUCLEOTIDE SEQUENCE [LARGE SCALE GENOMIC DNA]</scope>
    <source>
        <strain evidence="2 3">SCSIO M10379</strain>
    </source>
</reference>
<dbReference type="PATRIC" id="fig|943816.4.peg.481"/>
<name>A0A1E7K0H4_9ACTN</name>
<feature type="compositionally biased region" description="Polar residues" evidence="1">
    <location>
        <begin position="103"/>
        <end position="112"/>
    </location>
</feature>
<dbReference type="Proteomes" id="UP000175829">
    <property type="component" value="Unassembled WGS sequence"/>
</dbReference>
<gene>
    <name evidence="2" type="ORF">AN217_05660</name>
</gene>
<proteinExistence type="predicted"/>
<comment type="caution">
    <text evidence="2">The sequence shown here is derived from an EMBL/GenBank/DDBJ whole genome shotgun (WGS) entry which is preliminary data.</text>
</comment>
<dbReference type="RefSeq" id="WP_069991011.1">
    <property type="nucleotide sequence ID" value="NZ_LJGV01000022.1"/>
</dbReference>
<evidence type="ECO:0000256" key="1">
    <source>
        <dbReference type="SAM" id="MobiDB-lite"/>
    </source>
</evidence>
<feature type="region of interest" description="Disordered" evidence="1">
    <location>
        <begin position="102"/>
        <end position="121"/>
    </location>
</feature>
<accession>A0A1E7K0H4</accession>
<sequence>MPRPDPRPLTDAVERFADRLRSLPQSALERGAAADGLALARELALLAQRLEFPEGGMSRVLPDAGVFAVGDQLAVAGHDVVAALETAPAHLADPALREALQLLESSPLSPRSGTARGARGA</sequence>
<dbReference type="AlphaFoldDB" id="A0A1E7K0H4"/>